<dbReference type="InterPro" id="IPR050058">
    <property type="entry name" value="Ala-tRNA_ligase"/>
</dbReference>
<dbReference type="EC" id="6.1.1.7" evidence="2"/>
<dbReference type="PANTHER" id="PTHR11777:SF9">
    <property type="entry name" value="ALANINE--TRNA LIGASE, CYTOPLASMIC"/>
    <property type="match status" value="1"/>
</dbReference>
<keyword evidence="4" id="KW-0820">tRNA-binding</keyword>
<sequence>MAADCPARRRPLYFPKARTTKEVAYVTAGRLIQQYQDFCLSKGIDFIRIESVRPHDDTTLFCSAGMQQYKPLFSDPSHSGTVANSQACLRMGDLDEIGDGTHLLHFTMLGLFSFREMTVGSAIDFWLEFLGTLGLVPDHVTIHPDRLVEWTPLYGGRVPIVPDPECMWSDGSIGGYCTEFYKDGVEIGNIVNPLGSCIDVGFGLERLDMIVNGTPQDDALGTLCETVMTIVESGYRPGNKEQGYVLRKLLRRIHKMGGTLDHPFFTEEVERQKRLRAKYLRLRDRHPEMSPDWWFDTHGIDLSDIRETADE</sequence>
<comment type="similarity">
    <text evidence="1">Belongs to the class-II aminoacyl-tRNA synthetase family.</text>
</comment>
<keyword evidence="6" id="KW-0547">Nucleotide-binding</keyword>
<dbReference type="GO" id="GO:0005524">
    <property type="term" value="F:ATP binding"/>
    <property type="evidence" value="ECO:0007669"/>
    <property type="project" value="UniProtKB-KW"/>
</dbReference>
<dbReference type="Pfam" id="PF01411">
    <property type="entry name" value="tRNA-synt_2c"/>
    <property type="match status" value="1"/>
</dbReference>
<keyword evidence="10" id="KW-0030">Aminoacyl-tRNA synthetase</keyword>
<evidence type="ECO:0000256" key="9">
    <source>
        <dbReference type="ARBA" id="ARBA00022917"/>
    </source>
</evidence>
<evidence type="ECO:0000256" key="2">
    <source>
        <dbReference type="ARBA" id="ARBA00013168"/>
    </source>
</evidence>
<proteinExistence type="inferred from homology"/>
<dbReference type="GO" id="GO:0006419">
    <property type="term" value="P:alanyl-tRNA aminoacylation"/>
    <property type="evidence" value="ECO:0007669"/>
    <property type="project" value="InterPro"/>
</dbReference>
<dbReference type="GO" id="GO:0000049">
    <property type="term" value="F:tRNA binding"/>
    <property type="evidence" value="ECO:0007669"/>
    <property type="project" value="UniProtKB-KW"/>
</dbReference>
<evidence type="ECO:0000313" key="13">
    <source>
        <dbReference type="EMBL" id="NEK49684.1"/>
    </source>
</evidence>
<evidence type="ECO:0000256" key="7">
    <source>
        <dbReference type="ARBA" id="ARBA00022840"/>
    </source>
</evidence>
<keyword evidence="8" id="KW-0694">RNA-binding</keyword>
<dbReference type="GO" id="GO:0004813">
    <property type="term" value="F:alanine-tRNA ligase activity"/>
    <property type="evidence" value="ECO:0007669"/>
    <property type="project" value="UniProtKB-EC"/>
</dbReference>
<evidence type="ECO:0000256" key="4">
    <source>
        <dbReference type="ARBA" id="ARBA00022555"/>
    </source>
</evidence>
<evidence type="ECO:0000256" key="11">
    <source>
        <dbReference type="ARBA" id="ARBA00032577"/>
    </source>
</evidence>
<name>A0A6P0D9W1_RHILE</name>
<dbReference type="SUPFAM" id="SSF101353">
    <property type="entry name" value="Putative anticodon-binding domain of alanyl-tRNA synthetase (AlaRS)"/>
    <property type="match status" value="1"/>
</dbReference>
<dbReference type="InterPro" id="IPR018164">
    <property type="entry name" value="Ala-tRNA-synth_IIc_N"/>
</dbReference>
<dbReference type="Gene3D" id="3.30.930.10">
    <property type="entry name" value="Bira Bifunctional Protein, Domain 2"/>
    <property type="match status" value="1"/>
</dbReference>
<evidence type="ECO:0000256" key="8">
    <source>
        <dbReference type="ARBA" id="ARBA00022884"/>
    </source>
</evidence>
<dbReference type="EMBL" id="WXXP01000004">
    <property type="protein sequence ID" value="NEK49684.1"/>
    <property type="molecule type" value="Genomic_DNA"/>
</dbReference>
<evidence type="ECO:0000256" key="6">
    <source>
        <dbReference type="ARBA" id="ARBA00022741"/>
    </source>
</evidence>
<reference evidence="13 14" key="1">
    <citation type="submission" date="2020-01" db="EMBL/GenBank/DDBJ databases">
        <title>Rhizobium genotypes associated with high levels of biological nitrogen fixation by grain legumes in a temperate-maritime cropping system.</title>
        <authorList>
            <person name="Maluk M."/>
            <person name="Francesc Ferrando Molina F."/>
            <person name="Lopez Del Egido L."/>
            <person name="Lafos M."/>
            <person name="Langarica-Fuentes A."/>
            <person name="Gebre Yohannes G."/>
            <person name="Young M.W."/>
            <person name="Martin P."/>
            <person name="Gantlett R."/>
            <person name="Kenicer G."/>
            <person name="Hawes C."/>
            <person name="Begg G.S."/>
            <person name="Quilliam R.S."/>
            <person name="Squire G.R."/>
            <person name="Poole P.S."/>
            <person name="Young P.W."/>
            <person name="Iannetta P.M."/>
            <person name="James E.K."/>
        </authorList>
    </citation>
    <scope>NUCLEOTIDE SEQUENCE [LARGE SCALE GENOMIC DNA]</scope>
    <source>
        <strain evidence="13 14">JHI944</strain>
    </source>
</reference>
<feature type="domain" description="Alanyl-transfer RNA synthetases family profile" evidence="12">
    <location>
        <begin position="26"/>
        <end position="261"/>
    </location>
</feature>
<dbReference type="Proteomes" id="UP000471409">
    <property type="component" value="Unassembled WGS sequence"/>
</dbReference>
<organism evidence="13 14">
    <name type="scientific">Rhizobium leguminosarum</name>
    <dbReference type="NCBI Taxonomy" id="384"/>
    <lineage>
        <taxon>Bacteria</taxon>
        <taxon>Pseudomonadati</taxon>
        <taxon>Pseudomonadota</taxon>
        <taxon>Alphaproteobacteria</taxon>
        <taxon>Hyphomicrobiales</taxon>
        <taxon>Rhizobiaceae</taxon>
        <taxon>Rhizobium/Agrobacterium group</taxon>
        <taxon>Rhizobium</taxon>
    </lineage>
</organism>
<keyword evidence="5" id="KW-0436">Ligase</keyword>
<dbReference type="InterPro" id="IPR018165">
    <property type="entry name" value="Ala-tRNA-synth_IIc_core"/>
</dbReference>
<evidence type="ECO:0000313" key="14">
    <source>
        <dbReference type="Proteomes" id="UP000471409"/>
    </source>
</evidence>
<evidence type="ECO:0000256" key="1">
    <source>
        <dbReference type="ARBA" id="ARBA00008226"/>
    </source>
</evidence>
<dbReference type="InterPro" id="IPR045864">
    <property type="entry name" value="aa-tRNA-synth_II/BPL/LPL"/>
</dbReference>
<evidence type="ECO:0000256" key="3">
    <source>
        <dbReference type="ARBA" id="ARBA00017959"/>
    </source>
</evidence>
<dbReference type="InterPro" id="IPR018162">
    <property type="entry name" value="Ala-tRNA-ligase_IIc_anticod-bd"/>
</dbReference>
<keyword evidence="9" id="KW-0648">Protein biosynthesis</keyword>
<evidence type="ECO:0000256" key="10">
    <source>
        <dbReference type="ARBA" id="ARBA00023146"/>
    </source>
</evidence>
<evidence type="ECO:0000259" key="12">
    <source>
        <dbReference type="PROSITE" id="PS50860"/>
    </source>
</evidence>
<keyword evidence="7" id="KW-0067">ATP-binding</keyword>
<dbReference type="SUPFAM" id="SSF55681">
    <property type="entry name" value="Class II aaRS and biotin synthetases"/>
    <property type="match status" value="1"/>
</dbReference>
<gene>
    <name evidence="13" type="ORF">GUK36_09610</name>
</gene>
<dbReference type="GO" id="GO:0002161">
    <property type="term" value="F:aminoacyl-tRNA deacylase activity"/>
    <property type="evidence" value="ECO:0007669"/>
    <property type="project" value="TreeGrafter"/>
</dbReference>
<accession>A0A6P0D9W1</accession>
<dbReference type="PROSITE" id="PS50860">
    <property type="entry name" value="AA_TRNA_LIGASE_II_ALA"/>
    <property type="match status" value="1"/>
</dbReference>
<protein>
    <recommendedName>
        <fullName evidence="3">Alanine--tRNA ligase</fullName>
        <ecNumber evidence="2">6.1.1.7</ecNumber>
    </recommendedName>
    <alternativeName>
        <fullName evidence="11">Alanyl-tRNA synthetase</fullName>
    </alternativeName>
</protein>
<dbReference type="PANTHER" id="PTHR11777">
    <property type="entry name" value="ALANYL-TRNA SYNTHETASE"/>
    <property type="match status" value="1"/>
</dbReference>
<dbReference type="AlphaFoldDB" id="A0A6P0D9W1"/>
<dbReference type="GO" id="GO:0005737">
    <property type="term" value="C:cytoplasm"/>
    <property type="evidence" value="ECO:0007669"/>
    <property type="project" value="InterPro"/>
</dbReference>
<evidence type="ECO:0000256" key="5">
    <source>
        <dbReference type="ARBA" id="ARBA00022598"/>
    </source>
</evidence>
<comment type="caution">
    <text evidence="13">The sequence shown here is derived from an EMBL/GenBank/DDBJ whole genome shotgun (WGS) entry which is preliminary data.</text>
</comment>